<reference evidence="1 2" key="1">
    <citation type="submission" date="2019-06" db="EMBL/GenBank/DDBJ databases">
        <title>Complete genome sequence of Ensifer mexicanus ITTG R7 isolated from nodules of Acacia angustissima (Mill.) Kuntze.</title>
        <authorList>
            <person name="Rincon-Rosales R."/>
            <person name="Rogel M.A."/>
            <person name="Guerrero G."/>
            <person name="Rincon-Molina C.I."/>
            <person name="Lopez-Lopez A."/>
            <person name="Martinez-Romero E."/>
        </authorList>
    </citation>
    <scope>NUCLEOTIDE SEQUENCE [LARGE SCALE GENOMIC DNA]</scope>
    <source>
        <strain evidence="1 2">ITTG R7</strain>
    </source>
</reference>
<dbReference type="CDD" id="cd00431">
    <property type="entry name" value="cysteine_hydrolases"/>
    <property type="match status" value="1"/>
</dbReference>
<dbReference type="PANTHER" id="PTHR43540:SF6">
    <property type="entry name" value="ISOCHORISMATASE-LIKE DOMAIN-CONTAINING PROTEIN"/>
    <property type="match status" value="1"/>
</dbReference>
<dbReference type="Pfam" id="PF00857">
    <property type="entry name" value="Isochorismatase"/>
    <property type="match status" value="1"/>
</dbReference>
<dbReference type="RefSeq" id="WP_180938270.1">
    <property type="nucleotide sequence ID" value="NZ_CP041238.1"/>
</dbReference>
<sequence length="243" mass="26155">MQAIIVDAKPQPVSIDPAKAAILVVDMQNDFGSEGGMFHRAGIDISGIRQAVGPTATVIAAARDLNIPIVYLKMGYRPDLSDLGSSDAPNRLRHLHLFGVGETITAPNGKDGRILIRDTWGTDIVDELAPAAGDVVLYKTRFSGFYETELDAVLKSAGVKHLIVTGCTTSVCVESTIRDAFFRDYHCLLLTDCTSEPIARDAPRSNHDASVTLVEILFGWTSTSDHFLQAVGTRAQGSLEVAE</sequence>
<dbReference type="Proteomes" id="UP000510721">
    <property type="component" value="Chromosome"/>
</dbReference>
<dbReference type="SUPFAM" id="SSF52499">
    <property type="entry name" value="Isochorismatase-like hydrolases"/>
    <property type="match status" value="1"/>
</dbReference>
<protein>
    <submittedName>
        <fullName evidence="1">Isochorismatase family protein</fullName>
    </submittedName>
</protein>
<evidence type="ECO:0000313" key="1">
    <source>
        <dbReference type="EMBL" id="QLL62367.1"/>
    </source>
</evidence>
<dbReference type="InterPro" id="IPR036380">
    <property type="entry name" value="Isochorismatase-like_sf"/>
</dbReference>
<proteinExistence type="predicted"/>
<dbReference type="Gene3D" id="3.40.50.850">
    <property type="entry name" value="Isochorismatase-like"/>
    <property type="match status" value="1"/>
</dbReference>
<name>A0A859QL81_9HYPH</name>
<dbReference type="EMBL" id="CP041238">
    <property type="protein sequence ID" value="QLL62367.1"/>
    <property type="molecule type" value="Genomic_DNA"/>
</dbReference>
<dbReference type="InterPro" id="IPR050272">
    <property type="entry name" value="Isochorismatase-like_hydrls"/>
</dbReference>
<organism evidence="1 2">
    <name type="scientific">Sinorhizobium mexicanum</name>
    <dbReference type="NCBI Taxonomy" id="375549"/>
    <lineage>
        <taxon>Bacteria</taxon>
        <taxon>Pseudomonadati</taxon>
        <taxon>Pseudomonadota</taxon>
        <taxon>Alphaproteobacteria</taxon>
        <taxon>Hyphomicrobiales</taxon>
        <taxon>Rhizobiaceae</taxon>
        <taxon>Sinorhizobium/Ensifer group</taxon>
        <taxon>Sinorhizobium</taxon>
    </lineage>
</organism>
<dbReference type="AlphaFoldDB" id="A0A859QL81"/>
<gene>
    <name evidence="1" type="ORF">FKV68_13425</name>
</gene>
<dbReference type="KEGG" id="emx:FKV68_13425"/>
<dbReference type="InterPro" id="IPR000868">
    <property type="entry name" value="Isochorismatase-like_dom"/>
</dbReference>
<evidence type="ECO:0000313" key="2">
    <source>
        <dbReference type="Proteomes" id="UP000510721"/>
    </source>
</evidence>
<keyword evidence="2" id="KW-1185">Reference proteome</keyword>
<dbReference type="PANTHER" id="PTHR43540">
    <property type="entry name" value="PEROXYUREIDOACRYLATE/UREIDOACRYLATE AMIDOHYDROLASE-RELATED"/>
    <property type="match status" value="1"/>
</dbReference>
<accession>A0A859QL81</accession>